<dbReference type="InterPro" id="IPR003176">
    <property type="entry name" value="Adenovirus_DNA-bd_a"/>
</dbReference>
<dbReference type="GO" id="GO:0003677">
    <property type="term" value="F:DNA binding"/>
    <property type="evidence" value="ECO:0007669"/>
    <property type="project" value="UniProtKB-KW"/>
</dbReference>
<dbReference type="Pfam" id="PF02236">
    <property type="entry name" value="Viral_DNA_bi"/>
    <property type="match status" value="1"/>
</dbReference>
<dbReference type="SUPFAM" id="SSF57917">
    <property type="entry name" value="Zn-binding domains of ADDBP"/>
    <property type="match status" value="2"/>
</dbReference>
<evidence type="ECO:0000256" key="3">
    <source>
        <dbReference type="ARBA" id="ARBA00022562"/>
    </source>
</evidence>
<keyword evidence="8" id="KW-1194">Viral DNA replication</keyword>
<dbReference type="InterPro" id="IPR036367">
    <property type="entry name" value="Ad_DBP_C_sf"/>
</dbReference>
<dbReference type="InterPro" id="IPR036362">
    <property type="entry name" value="Adenovirus_DNA-bd_N_sf"/>
</dbReference>
<feature type="domain" description="Adenovirus DNA-binding zinc-binding" evidence="12">
    <location>
        <begin position="118"/>
        <end position="215"/>
    </location>
</feature>
<dbReference type="Gene3D" id="1.10.269.10">
    <property type="entry name" value="Adenovirus DNA-binding, N-terminal domain"/>
    <property type="match status" value="1"/>
</dbReference>
<dbReference type="GO" id="GO:0006260">
    <property type="term" value="P:DNA replication"/>
    <property type="evidence" value="ECO:0007669"/>
    <property type="project" value="UniProtKB-KW"/>
</dbReference>
<dbReference type="GO" id="GO:0006351">
    <property type="term" value="P:DNA-templated transcription"/>
    <property type="evidence" value="ECO:0007669"/>
    <property type="project" value="InterPro"/>
</dbReference>
<dbReference type="SUPFAM" id="SSF47724">
    <property type="entry name" value="Domain of early E2A DNA-binding protein, ADDBP"/>
    <property type="match status" value="1"/>
</dbReference>
<dbReference type="InterPro" id="IPR036368">
    <property type="entry name" value="ADBP_zn-bd_sf"/>
</dbReference>
<name>A0AA51NPK9_9ADEN</name>
<keyword evidence="9 13" id="KW-0238">DNA-binding</keyword>
<evidence type="ECO:0000256" key="10">
    <source>
        <dbReference type="SAM" id="Coils"/>
    </source>
</evidence>
<evidence type="ECO:0000313" key="13">
    <source>
        <dbReference type="EMBL" id="WMQ77653.1"/>
    </source>
</evidence>
<evidence type="ECO:0000256" key="4">
    <source>
        <dbReference type="ARBA" id="ARBA00022581"/>
    </source>
</evidence>
<dbReference type="EMBL" id="OR233592">
    <property type="protein sequence ID" value="WMQ77653.1"/>
    <property type="molecule type" value="Genomic_DNA"/>
</dbReference>
<proteinExistence type="predicted"/>
<dbReference type="GO" id="GO:0039693">
    <property type="term" value="P:viral DNA genome replication"/>
    <property type="evidence" value="ECO:0007669"/>
    <property type="project" value="UniProtKB-KW"/>
</dbReference>
<dbReference type="InterPro" id="IPR005376">
    <property type="entry name" value="Adenovirus_DNA-bd_zn-bd"/>
</dbReference>
<evidence type="ECO:0000256" key="2">
    <source>
        <dbReference type="ARBA" id="ARBA00022553"/>
    </source>
</evidence>
<dbReference type="GO" id="GO:0008270">
    <property type="term" value="F:zinc ion binding"/>
    <property type="evidence" value="ECO:0007669"/>
    <property type="project" value="InterPro"/>
</dbReference>
<sequence length="380" mass="42755">MNSEKKTKRTKKQTEDAEASLEQELQKALEVGYKISEHLKLDAKEFTFHPESNYLEKAFSAYCKKIKHIPTYSNAKTINVVGGRLLYSAICSLINAIPNFNTSGCALWEHCWERDNIKCYHGQKMSKKDNIVELLPSSEKAIQALKDGTGTLSTGRQGKKVVKIIEDKAVVCDNDVSEKSGQYASNSCGLSFTDYSKAMIAMQNAVQYTKVVFPKSSMEHILFIIQNCFCNYAGKSIVGRQLPKMIPFSIKGVSALSAENVDPVKSVTIKYPVVFVFQCCNAYAKRGIDVKSCDFKISYPDLIFCLTTVRQMWMEIFKKPMKINFNEFKWNTDYQVKNVMLPSSEICNDDDPFGTIPCKKSRLSPLEISSSGDSSDGFEM</sequence>
<evidence type="ECO:0000259" key="11">
    <source>
        <dbReference type="Pfam" id="PF02236"/>
    </source>
</evidence>
<keyword evidence="10" id="KW-0175">Coiled coil</keyword>
<dbReference type="Pfam" id="PF03728">
    <property type="entry name" value="Viral_DNA_Zn_bi"/>
    <property type="match status" value="2"/>
</dbReference>
<evidence type="ECO:0000256" key="1">
    <source>
        <dbReference type="ARBA" id="ARBA00022518"/>
    </source>
</evidence>
<evidence type="ECO:0000256" key="9">
    <source>
        <dbReference type="ARBA" id="ARBA00023125"/>
    </source>
</evidence>
<feature type="coiled-coil region" evidence="10">
    <location>
        <begin position="4"/>
        <end position="31"/>
    </location>
</feature>
<evidence type="ECO:0000256" key="8">
    <source>
        <dbReference type="ARBA" id="ARBA00023109"/>
    </source>
</evidence>
<keyword evidence="5" id="KW-0235">DNA replication</keyword>
<feature type="domain" description="Adenovirus DNA-binding all-alpha" evidence="11">
    <location>
        <begin position="25"/>
        <end position="100"/>
    </location>
</feature>
<organism evidence="13">
    <name type="scientific">Zoothera dauma adenovirus</name>
    <dbReference type="NCBI Taxonomy" id="3073259"/>
    <lineage>
        <taxon>Viruses</taxon>
        <taxon>Varidnaviria</taxon>
        <taxon>Bamfordvirae</taxon>
        <taxon>Preplasmiviricota</taxon>
        <taxon>Polisuviricotina</taxon>
        <taxon>Pharingeaviricetes</taxon>
        <taxon>Rowavirales</taxon>
        <taxon>Adenoviridae</taxon>
    </lineage>
</organism>
<keyword evidence="3" id="KW-1048">Host nucleus</keyword>
<evidence type="ECO:0000256" key="5">
    <source>
        <dbReference type="ARBA" id="ARBA00022705"/>
    </source>
</evidence>
<keyword evidence="7" id="KW-0862">Zinc</keyword>
<feature type="domain" description="Adenovirus DNA-binding zinc-binding" evidence="12">
    <location>
        <begin position="227"/>
        <end position="316"/>
    </location>
</feature>
<keyword evidence="2" id="KW-0597">Phosphoprotein</keyword>
<protein>
    <submittedName>
        <fullName evidence="13">DNA-binding protein</fullName>
    </submittedName>
</protein>
<evidence type="ECO:0000256" key="6">
    <source>
        <dbReference type="ARBA" id="ARBA00022723"/>
    </source>
</evidence>
<keyword evidence="4" id="KW-0945">Host-virus interaction</keyword>
<evidence type="ECO:0000256" key="7">
    <source>
        <dbReference type="ARBA" id="ARBA00022833"/>
    </source>
</evidence>
<dbReference type="Gene3D" id="3.90.148.10">
    <property type="entry name" value="Adenovirus DNA-binding, C-terminal domain superfamily/Adenovirus DNA-binding, zinc binding domain"/>
    <property type="match status" value="1"/>
</dbReference>
<evidence type="ECO:0000259" key="12">
    <source>
        <dbReference type="Pfam" id="PF03728"/>
    </source>
</evidence>
<keyword evidence="1" id="KW-0244">Early protein</keyword>
<accession>A0AA51NPK9</accession>
<reference evidence="13" key="1">
    <citation type="submission" date="2023-06" db="EMBL/GenBank/DDBJ databases">
        <authorList>
            <person name="Zheng W."/>
            <person name="Wang Q."/>
            <person name="xu X.D."/>
        </authorList>
    </citation>
    <scope>NUCLEOTIDE SEQUENCE</scope>
    <source>
        <strain evidence="13">Cd_2020_s1</strain>
    </source>
</reference>
<keyword evidence="6" id="KW-0479">Metal-binding</keyword>